<organism evidence="1 2">
    <name type="scientific">Brassica carinata</name>
    <name type="common">Ethiopian mustard</name>
    <name type="synonym">Abyssinian cabbage</name>
    <dbReference type="NCBI Taxonomy" id="52824"/>
    <lineage>
        <taxon>Eukaryota</taxon>
        <taxon>Viridiplantae</taxon>
        <taxon>Streptophyta</taxon>
        <taxon>Embryophyta</taxon>
        <taxon>Tracheophyta</taxon>
        <taxon>Spermatophyta</taxon>
        <taxon>Magnoliopsida</taxon>
        <taxon>eudicotyledons</taxon>
        <taxon>Gunneridae</taxon>
        <taxon>Pentapetalae</taxon>
        <taxon>rosids</taxon>
        <taxon>malvids</taxon>
        <taxon>Brassicales</taxon>
        <taxon>Brassicaceae</taxon>
        <taxon>Brassiceae</taxon>
        <taxon>Brassica</taxon>
    </lineage>
</organism>
<accession>A0A8X7USA4</accession>
<proteinExistence type="predicted"/>
<name>A0A8X7USA4_BRACI</name>
<reference evidence="1 2" key="1">
    <citation type="submission" date="2020-02" db="EMBL/GenBank/DDBJ databases">
        <authorList>
            <person name="Ma Q."/>
            <person name="Huang Y."/>
            <person name="Song X."/>
            <person name="Pei D."/>
        </authorList>
    </citation>
    <scope>NUCLEOTIDE SEQUENCE [LARGE SCALE GENOMIC DNA]</scope>
    <source>
        <strain evidence="1">Sxm20200214</strain>
        <tissue evidence="1">Leaf</tissue>
    </source>
</reference>
<comment type="caution">
    <text evidence="1">The sequence shown here is derived from an EMBL/GenBank/DDBJ whole genome shotgun (WGS) entry which is preliminary data.</text>
</comment>
<keyword evidence="2" id="KW-1185">Reference proteome</keyword>
<sequence>MFSLYLSNVEAMTWWCVQRRSNDLVVCGVTRTKVIIFEKTLVSSYLPISQLLQSSKSLGFIKLFNARITTSQSTYSGVSLAKRLESNEYPLTYTNSNPDCFTQSVFFSVDQQCVQF</sequence>
<protein>
    <submittedName>
        <fullName evidence="1">Uncharacterized protein</fullName>
    </submittedName>
</protein>
<dbReference type="AlphaFoldDB" id="A0A8X7USA4"/>
<evidence type="ECO:0000313" key="2">
    <source>
        <dbReference type="Proteomes" id="UP000886595"/>
    </source>
</evidence>
<dbReference type="Proteomes" id="UP000886595">
    <property type="component" value="Unassembled WGS sequence"/>
</dbReference>
<evidence type="ECO:0000313" key="1">
    <source>
        <dbReference type="EMBL" id="KAG2288947.1"/>
    </source>
</evidence>
<gene>
    <name evidence="1" type="ORF">Bca52824_048551</name>
</gene>
<dbReference type="EMBL" id="JAAMPC010000010">
    <property type="protein sequence ID" value="KAG2288947.1"/>
    <property type="molecule type" value="Genomic_DNA"/>
</dbReference>